<evidence type="ECO:0000259" key="10">
    <source>
        <dbReference type="PROSITE" id="PS50853"/>
    </source>
</evidence>
<feature type="transmembrane region" description="Helical" evidence="9">
    <location>
        <begin position="185"/>
        <end position="204"/>
    </location>
</feature>
<dbReference type="Gene3D" id="2.60.40.10">
    <property type="entry name" value="Immunoglobulins"/>
    <property type="match status" value="2"/>
</dbReference>
<dbReference type="Proteomes" id="UP000002279">
    <property type="component" value="Chromosome 2"/>
</dbReference>
<dbReference type="Ensembl" id="ENSOANT00000058747.1">
    <property type="protein sequence ID" value="ENSOANP00000052898.1"/>
    <property type="gene ID" value="ENSOANG00000047084.1"/>
</dbReference>
<reference evidence="11" key="3">
    <citation type="submission" date="2025-09" db="UniProtKB">
        <authorList>
            <consortium name="Ensembl"/>
        </authorList>
    </citation>
    <scope>IDENTIFICATION</scope>
    <source>
        <strain evidence="11">Glennie</strain>
    </source>
</reference>
<feature type="domain" description="Fibronectin type-III" evidence="10">
    <location>
        <begin position="68"/>
        <end position="176"/>
    </location>
</feature>
<evidence type="ECO:0000256" key="6">
    <source>
        <dbReference type="ARBA" id="ARBA00023170"/>
    </source>
</evidence>
<evidence type="ECO:0000256" key="2">
    <source>
        <dbReference type="ARBA" id="ARBA00022692"/>
    </source>
</evidence>
<protein>
    <recommendedName>
        <fullName evidence="10">Fibronectin type-III domain-containing protein</fullName>
    </recommendedName>
</protein>
<keyword evidence="4 9" id="KW-1133">Transmembrane helix</keyword>
<evidence type="ECO:0000256" key="8">
    <source>
        <dbReference type="SAM" id="MobiDB-lite"/>
    </source>
</evidence>
<keyword evidence="2 9" id="KW-0812">Transmembrane</keyword>
<evidence type="ECO:0000256" key="1">
    <source>
        <dbReference type="ARBA" id="ARBA00004479"/>
    </source>
</evidence>
<feature type="compositionally biased region" description="Acidic residues" evidence="8">
    <location>
        <begin position="356"/>
        <end position="370"/>
    </location>
</feature>
<name>A0A6I8PK06_ORNAN</name>
<reference evidence="11" key="2">
    <citation type="submission" date="2025-08" db="UniProtKB">
        <authorList>
            <consortium name="Ensembl"/>
        </authorList>
    </citation>
    <scope>IDENTIFICATION</scope>
    <source>
        <strain evidence="11">Glennie</strain>
    </source>
</reference>
<dbReference type="GO" id="GO:0009897">
    <property type="term" value="C:external side of plasma membrane"/>
    <property type="evidence" value="ECO:0000318"/>
    <property type="project" value="GO_Central"/>
</dbReference>
<evidence type="ECO:0000256" key="4">
    <source>
        <dbReference type="ARBA" id="ARBA00022989"/>
    </source>
</evidence>
<dbReference type="InterPro" id="IPR036116">
    <property type="entry name" value="FN3_sf"/>
</dbReference>
<keyword evidence="12" id="KW-1185">Reference proteome</keyword>
<dbReference type="PROSITE" id="PS01355">
    <property type="entry name" value="HEMATOPO_REC_S_F1"/>
    <property type="match status" value="1"/>
</dbReference>
<dbReference type="OMA" id="AGHNATH"/>
<dbReference type="GeneTree" id="ENSGT00510000048783"/>
<evidence type="ECO:0000313" key="12">
    <source>
        <dbReference type="Proteomes" id="UP000002279"/>
    </source>
</evidence>
<dbReference type="InterPro" id="IPR003961">
    <property type="entry name" value="FN3_dom"/>
</dbReference>
<comment type="subcellular location">
    <subcellularLocation>
        <location evidence="1">Membrane</location>
        <topology evidence="1">Single-pass type I membrane protein</topology>
    </subcellularLocation>
</comment>
<dbReference type="PANTHER" id="PTHR23037">
    <property type="entry name" value="CYTOKINE RECEPTOR"/>
    <property type="match status" value="1"/>
</dbReference>
<dbReference type="GO" id="GO:0004896">
    <property type="term" value="F:cytokine receptor activity"/>
    <property type="evidence" value="ECO:0000318"/>
    <property type="project" value="GO_Central"/>
</dbReference>
<dbReference type="CDD" id="cd00063">
    <property type="entry name" value="FN3"/>
    <property type="match status" value="1"/>
</dbReference>
<evidence type="ECO:0000256" key="5">
    <source>
        <dbReference type="ARBA" id="ARBA00023136"/>
    </source>
</evidence>
<evidence type="ECO:0000313" key="11">
    <source>
        <dbReference type="Ensembl" id="ENSOANP00000052898.1"/>
    </source>
</evidence>
<feature type="compositionally biased region" description="Basic and acidic residues" evidence="8">
    <location>
        <begin position="332"/>
        <end position="342"/>
    </location>
</feature>
<reference evidence="11 12" key="1">
    <citation type="journal article" date="2008" name="Nature">
        <title>Genome analysis of the platypus reveals unique signatures of evolution.</title>
        <authorList>
            <person name="Warren W.C."/>
            <person name="Hillier L.W."/>
            <person name="Marshall Graves J.A."/>
            <person name="Birney E."/>
            <person name="Ponting C.P."/>
            <person name="Grutzner F."/>
            <person name="Belov K."/>
            <person name="Miller W."/>
            <person name="Clarke L."/>
            <person name="Chinwalla A.T."/>
            <person name="Yang S.P."/>
            <person name="Heger A."/>
            <person name="Locke D.P."/>
            <person name="Miethke P."/>
            <person name="Waters P.D."/>
            <person name="Veyrunes F."/>
            <person name="Fulton L."/>
            <person name="Fulton B."/>
            <person name="Graves T."/>
            <person name="Wallis J."/>
            <person name="Puente X.S."/>
            <person name="Lopez-Otin C."/>
            <person name="Ordonez G.R."/>
            <person name="Eichler E.E."/>
            <person name="Chen L."/>
            <person name="Cheng Z."/>
            <person name="Deakin J.E."/>
            <person name="Alsop A."/>
            <person name="Thompson K."/>
            <person name="Kirby P."/>
            <person name="Papenfuss A.T."/>
            <person name="Wakefield M.J."/>
            <person name="Olender T."/>
            <person name="Lancet D."/>
            <person name="Huttley G.A."/>
            <person name="Smit A.F."/>
            <person name="Pask A."/>
            <person name="Temple-Smith P."/>
            <person name="Batzer M.A."/>
            <person name="Walker J.A."/>
            <person name="Konkel M.K."/>
            <person name="Harris R.S."/>
            <person name="Whittington C.M."/>
            <person name="Wong E.S."/>
            <person name="Gemmell N.J."/>
            <person name="Buschiazzo E."/>
            <person name="Vargas Jentzsch I.M."/>
            <person name="Merkel A."/>
            <person name="Schmitz J."/>
            <person name="Zemann A."/>
            <person name="Churakov G."/>
            <person name="Kriegs J.O."/>
            <person name="Brosius J."/>
            <person name="Murchison E.P."/>
            <person name="Sachidanandam R."/>
            <person name="Smith C."/>
            <person name="Hannon G.J."/>
            <person name="Tsend-Ayush E."/>
            <person name="McMillan D."/>
            <person name="Attenborough R."/>
            <person name="Rens W."/>
            <person name="Ferguson-Smith M."/>
            <person name="Lefevre C.M."/>
            <person name="Sharp J.A."/>
            <person name="Nicholas K.R."/>
            <person name="Ray D.A."/>
            <person name="Kube M."/>
            <person name="Reinhardt R."/>
            <person name="Pringle T.H."/>
            <person name="Taylor J."/>
            <person name="Jones R.C."/>
            <person name="Nixon B."/>
            <person name="Dacheux J.L."/>
            <person name="Niwa H."/>
            <person name="Sekita Y."/>
            <person name="Huang X."/>
            <person name="Stark A."/>
            <person name="Kheradpour P."/>
            <person name="Kellis M."/>
            <person name="Flicek P."/>
            <person name="Chen Y."/>
            <person name="Webber C."/>
            <person name="Hardison R."/>
            <person name="Nelson J."/>
            <person name="Hallsworth-Pepin K."/>
            <person name="Delehaunty K."/>
            <person name="Markovic C."/>
            <person name="Minx P."/>
            <person name="Feng Y."/>
            <person name="Kremitzki C."/>
            <person name="Mitreva M."/>
            <person name="Glasscock J."/>
            <person name="Wylie T."/>
            <person name="Wohldmann P."/>
            <person name="Thiru P."/>
            <person name="Nhan M.N."/>
            <person name="Pohl C.S."/>
            <person name="Smith S.M."/>
            <person name="Hou S."/>
            <person name="Nefedov M."/>
            <person name="de Jong P.J."/>
            <person name="Renfree M.B."/>
            <person name="Mardis E.R."/>
            <person name="Wilson R.K."/>
        </authorList>
    </citation>
    <scope>NUCLEOTIDE SEQUENCE [LARGE SCALE GENOMIC DNA]</scope>
    <source>
        <strain evidence="11 12">Glennie</strain>
    </source>
</reference>
<dbReference type="InterPro" id="IPR003531">
    <property type="entry name" value="Hempt_rcpt_S_F1_CS"/>
</dbReference>
<dbReference type="InParanoid" id="A0A6I8PK06"/>
<dbReference type="FunCoup" id="A0A6I8PK06">
    <property type="interactions" value="690"/>
</dbReference>
<dbReference type="InterPro" id="IPR013783">
    <property type="entry name" value="Ig-like_fold"/>
</dbReference>
<gene>
    <name evidence="11" type="primary">IL21R</name>
</gene>
<evidence type="ECO:0000256" key="9">
    <source>
        <dbReference type="SAM" id="Phobius"/>
    </source>
</evidence>
<dbReference type="Bgee" id="ENSOANG00000047084">
    <property type="expression patterns" value="Expressed in liver and 4 other cell types or tissues"/>
</dbReference>
<proteinExistence type="predicted"/>
<dbReference type="SUPFAM" id="SSF49265">
    <property type="entry name" value="Fibronectin type III"/>
    <property type="match status" value="1"/>
</dbReference>
<dbReference type="AlphaFoldDB" id="A0A6I8PK06"/>
<dbReference type="PANTHER" id="PTHR23037:SF7">
    <property type="entry name" value="INTERLEUKIN-21 RECEPTOR"/>
    <property type="match status" value="1"/>
</dbReference>
<keyword evidence="3" id="KW-0732">Signal</keyword>
<feature type="region of interest" description="Disordered" evidence="8">
    <location>
        <begin position="328"/>
        <end position="464"/>
    </location>
</feature>
<evidence type="ECO:0000256" key="7">
    <source>
        <dbReference type="ARBA" id="ARBA00023180"/>
    </source>
</evidence>
<keyword evidence="6" id="KW-0675">Receptor</keyword>
<sequence length="464" mass="52874">MIKWNDTDGEMEDEVSSCQLNQSTQNLTHTEYTCFLDFSLFLGDYSFYVINSAGVRTCRSFTISENIKPYPPFNLTVTYEDGYNISWKSFYEDPRYHLLNNELHYELRYKKTQDPWKSQKRKSVSEDTKTVLLLPSEFQRGTEYEVQVRAQPKPDTFYSGVWSEWSDSLIFRTQPGEEKTKGGIFLLRFIIPGLVLFPIFVYWTRLPQRLWKKMWVLVPDPAPFFKPLYMAHKGDFKSWVGMPGTLASLDFLDWGVVVPEVSDEFSSCLPQGTMKVMELKETKLGSCPYPVGFHDSGSSRGKDRSYGLVSIDTVLVTDEVEPCGLHCGCSQGRRDQQPHGEDGDGDDGYPRMNLDDPGDGEDDEKDEEAAGELLLGSPKAEDKVISSGQVSMDTGEGPEAPAPQPPGDEPGWEGKQWEHSRNSLACKRRTTGSWKPHLPSRLRRREHSFSEGPYDFFSSRSRED</sequence>
<organism evidence="11 12">
    <name type="scientific">Ornithorhynchus anatinus</name>
    <name type="common">Duckbill platypus</name>
    <dbReference type="NCBI Taxonomy" id="9258"/>
    <lineage>
        <taxon>Eukaryota</taxon>
        <taxon>Metazoa</taxon>
        <taxon>Chordata</taxon>
        <taxon>Craniata</taxon>
        <taxon>Vertebrata</taxon>
        <taxon>Euteleostomi</taxon>
        <taxon>Mammalia</taxon>
        <taxon>Monotremata</taxon>
        <taxon>Ornithorhynchidae</taxon>
        <taxon>Ornithorhynchus</taxon>
    </lineage>
</organism>
<dbReference type="PROSITE" id="PS50853">
    <property type="entry name" value="FN3"/>
    <property type="match status" value="1"/>
</dbReference>
<accession>A0A6I8PK06</accession>
<keyword evidence="7" id="KW-0325">Glycoprotein</keyword>
<dbReference type="GO" id="GO:0019221">
    <property type="term" value="P:cytokine-mediated signaling pathway"/>
    <property type="evidence" value="ECO:0000318"/>
    <property type="project" value="GO_Central"/>
</dbReference>
<keyword evidence="5 9" id="KW-0472">Membrane</keyword>
<evidence type="ECO:0000256" key="3">
    <source>
        <dbReference type="ARBA" id="ARBA00022729"/>
    </source>
</evidence>